<reference evidence="2 3" key="1">
    <citation type="submission" date="2018-09" db="EMBL/GenBank/DDBJ databases">
        <title>Sphingomonas peninsula sp. nov., isolated from fildes peninsula, Antarctic soil.</title>
        <authorList>
            <person name="Yingchao G."/>
        </authorList>
    </citation>
    <scope>NUCLEOTIDE SEQUENCE [LARGE SCALE GENOMIC DNA]</scope>
    <source>
        <strain evidence="2 3">YZ-8</strain>
        <plasmid evidence="2 3">unnamed1</plasmid>
    </source>
</reference>
<gene>
    <name evidence="2" type="ORF">D3Y57_02700</name>
</gene>
<geneLocation type="plasmid" evidence="2">
    <name>unnamed1</name>
</geneLocation>
<protein>
    <submittedName>
        <fullName evidence="2">Uncharacterized protein</fullName>
    </submittedName>
</protein>
<dbReference type="Proteomes" id="UP000276254">
    <property type="component" value="Plasmid unnamed1"/>
</dbReference>
<sequence>MRMFFAAAATLALLSTPVLAAPCKDAKGKFTKCPPKAAGKPVRCKAANGKFAKCGTPGAKPI</sequence>
<name>A0A494TC70_SPHPE</name>
<evidence type="ECO:0000256" key="1">
    <source>
        <dbReference type="SAM" id="SignalP"/>
    </source>
</evidence>
<feature type="chain" id="PRO_5019746097" evidence="1">
    <location>
        <begin position="21"/>
        <end position="62"/>
    </location>
</feature>
<keyword evidence="1" id="KW-0732">Signal</keyword>
<dbReference type="OrthoDB" id="7281717at2"/>
<keyword evidence="3" id="KW-1185">Reference proteome</keyword>
<keyword evidence="2" id="KW-0614">Plasmid</keyword>
<dbReference type="EMBL" id="CP032828">
    <property type="protein sequence ID" value="AYJ84982.1"/>
    <property type="molecule type" value="Genomic_DNA"/>
</dbReference>
<organism evidence="2 3">
    <name type="scientific">Sphingomonas paeninsulae</name>
    <dbReference type="NCBI Taxonomy" id="2319844"/>
    <lineage>
        <taxon>Bacteria</taxon>
        <taxon>Pseudomonadati</taxon>
        <taxon>Pseudomonadota</taxon>
        <taxon>Alphaproteobacteria</taxon>
        <taxon>Sphingomonadales</taxon>
        <taxon>Sphingomonadaceae</taxon>
        <taxon>Sphingomonas</taxon>
    </lineage>
</organism>
<dbReference type="KEGG" id="spha:D3Y57_02700"/>
<proteinExistence type="predicted"/>
<evidence type="ECO:0000313" key="2">
    <source>
        <dbReference type="EMBL" id="AYJ84982.1"/>
    </source>
</evidence>
<evidence type="ECO:0000313" key="3">
    <source>
        <dbReference type="Proteomes" id="UP000276254"/>
    </source>
</evidence>
<dbReference type="AlphaFoldDB" id="A0A494TC70"/>
<feature type="signal peptide" evidence="1">
    <location>
        <begin position="1"/>
        <end position="20"/>
    </location>
</feature>
<accession>A0A494TC70</accession>